<comment type="caution">
    <text evidence="7">The sequence shown here is derived from an EMBL/GenBank/DDBJ whole genome shotgun (WGS) entry which is preliminary data.</text>
</comment>
<feature type="transmembrane region" description="Helical" evidence="6">
    <location>
        <begin position="671"/>
        <end position="688"/>
    </location>
</feature>
<dbReference type="InterPro" id="IPR007271">
    <property type="entry name" value="Nuc_sug_transpt"/>
</dbReference>
<evidence type="ECO:0000256" key="6">
    <source>
        <dbReference type="SAM" id="Phobius"/>
    </source>
</evidence>
<keyword evidence="8" id="KW-1185">Reference proteome</keyword>
<evidence type="ECO:0000256" key="3">
    <source>
        <dbReference type="ARBA" id="ARBA00022989"/>
    </source>
</evidence>
<accession>A0ABD3SEI7</accession>
<protein>
    <submittedName>
        <fullName evidence="7">Uncharacterized protein</fullName>
    </submittedName>
</protein>
<feature type="transmembrane region" description="Helical" evidence="6">
    <location>
        <begin position="841"/>
        <end position="859"/>
    </location>
</feature>
<feature type="transmembrane region" description="Helical" evidence="6">
    <location>
        <begin position="788"/>
        <end position="809"/>
    </location>
</feature>
<evidence type="ECO:0000256" key="5">
    <source>
        <dbReference type="SAM" id="MobiDB-lite"/>
    </source>
</evidence>
<dbReference type="GO" id="GO:0016020">
    <property type="term" value="C:membrane"/>
    <property type="evidence" value="ECO:0007669"/>
    <property type="project" value="UniProtKB-SubCell"/>
</dbReference>
<dbReference type="SUPFAM" id="SSF103481">
    <property type="entry name" value="Multidrug resistance efflux transporter EmrE"/>
    <property type="match status" value="1"/>
</dbReference>
<feature type="transmembrane region" description="Helical" evidence="6">
    <location>
        <begin position="757"/>
        <end position="773"/>
    </location>
</feature>
<keyword evidence="2 6" id="KW-0812">Transmembrane</keyword>
<name>A0ABD3SEI7_9STRA</name>
<feature type="transmembrane region" description="Helical" evidence="6">
    <location>
        <begin position="708"/>
        <end position="729"/>
    </location>
</feature>
<comment type="subcellular location">
    <subcellularLocation>
        <location evidence="1">Membrane</location>
        <topology evidence="1">Multi-pass membrane protein</topology>
    </subcellularLocation>
</comment>
<keyword evidence="4 6" id="KW-0472">Membrane</keyword>
<evidence type="ECO:0000256" key="4">
    <source>
        <dbReference type="ARBA" id="ARBA00023136"/>
    </source>
</evidence>
<evidence type="ECO:0000256" key="2">
    <source>
        <dbReference type="ARBA" id="ARBA00022692"/>
    </source>
</evidence>
<keyword evidence="3 6" id="KW-1133">Transmembrane helix</keyword>
<dbReference type="InterPro" id="IPR037185">
    <property type="entry name" value="EmrE-like"/>
</dbReference>
<organism evidence="7 8">
    <name type="scientific">Cyclostephanos tholiformis</name>
    <dbReference type="NCBI Taxonomy" id="382380"/>
    <lineage>
        <taxon>Eukaryota</taxon>
        <taxon>Sar</taxon>
        <taxon>Stramenopiles</taxon>
        <taxon>Ochrophyta</taxon>
        <taxon>Bacillariophyta</taxon>
        <taxon>Coscinodiscophyceae</taxon>
        <taxon>Thalassiosirophycidae</taxon>
        <taxon>Stephanodiscales</taxon>
        <taxon>Stephanodiscaceae</taxon>
        <taxon>Cyclostephanos</taxon>
    </lineage>
</organism>
<dbReference type="PANTHER" id="PTHR10231">
    <property type="entry name" value="NUCLEOTIDE-SUGAR TRANSMEMBRANE TRANSPORTER"/>
    <property type="match status" value="1"/>
</dbReference>
<feature type="transmembrane region" description="Helical" evidence="6">
    <location>
        <begin position="816"/>
        <end position="835"/>
    </location>
</feature>
<dbReference type="EMBL" id="JALLPB020000050">
    <property type="protein sequence ID" value="KAL3822969.1"/>
    <property type="molecule type" value="Genomic_DNA"/>
</dbReference>
<feature type="transmembrane region" description="Helical" evidence="6">
    <location>
        <begin position="643"/>
        <end position="664"/>
    </location>
</feature>
<evidence type="ECO:0000256" key="1">
    <source>
        <dbReference type="ARBA" id="ARBA00004141"/>
    </source>
</evidence>
<proteinExistence type="predicted"/>
<dbReference type="Proteomes" id="UP001530377">
    <property type="component" value="Unassembled WGS sequence"/>
</dbReference>
<evidence type="ECO:0000313" key="7">
    <source>
        <dbReference type="EMBL" id="KAL3822969.1"/>
    </source>
</evidence>
<evidence type="ECO:0000313" key="8">
    <source>
        <dbReference type="Proteomes" id="UP001530377"/>
    </source>
</evidence>
<feature type="region of interest" description="Disordered" evidence="5">
    <location>
        <begin position="883"/>
        <end position="906"/>
    </location>
</feature>
<reference evidence="7 8" key="1">
    <citation type="submission" date="2024-10" db="EMBL/GenBank/DDBJ databases">
        <title>Updated reference genomes for cyclostephanoid diatoms.</title>
        <authorList>
            <person name="Roberts W.R."/>
            <person name="Alverson A.J."/>
        </authorList>
    </citation>
    <scope>NUCLEOTIDE SEQUENCE [LARGE SCALE GENOMIC DNA]</scope>
    <source>
        <strain evidence="7 8">AJA228-03</strain>
    </source>
</reference>
<dbReference type="Pfam" id="PF04142">
    <property type="entry name" value="Nuc_sug_transp"/>
    <property type="match status" value="1"/>
</dbReference>
<dbReference type="NCBIfam" id="TIGR00803">
    <property type="entry name" value="nst"/>
    <property type="match status" value="1"/>
</dbReference>
<sequence>MLVLMISNAPTLPSIDESHADRLPRKYAKPSDDASADTSSYLIHKGRAVDMIKRCVAIEGLCLSRGWTSQATQAFKIAIEAVVRANPILTGKLIEVKRHPWPWIHRGELRVVPNAFPPDMHSFVTTVDPPPNVVTPAQAMQNEFAGDGRPMDLFRYVHSIVARYLLGDATFSTDQIRDGSPLFEAKIMDFGDGYAAYSIKLSHAIGDGTTYFQIISQISSFMNGHTPSKIDWDNPLKATHEIYPENFSERDYQRSYGLPFGWGLVKHVTNFARPEYKNPIQTKVQLSVAKVNKEKIANKKKKLSESDDGGSISANDIIMSCLCEMCGSSDIFAFDRSVRGIKEGVNKSAAGNFFVEIPFERDQGKNPSMIRRIISGKGTYFDTNGIPLLPFLNGRVGRITSLASITHQTTFPGSESICQLPSASFIKDLPLDVAVIFRFDKRARFFFLQLLKTIQNYWGIMHNFRKVNESPLLKDIRYSRVAIIVVFNASAAERYDLRAAIEWIRITPYTQPPPPHTHRDTMPCNAKYLVLVILVLQNTCLVLLMRYSRTRPGTMYLGSTAVCCDEAMKLLTCLAILTIAYARRRGGGDGGGATDGVGGGGGESFREYMSGQLRFDFRMAGLAGLYTLQKNLLYLAISNLDAAVFQVTYQTKILTTAIFSVLLLGRELSKFKVCALLVLTLGVMLVQLDKVEENSSKSYQEQHRWVGVLAVLGACCTSGFGGVYFELVLKPRSDDSSSSSSAGGGGREPPSVWAKNVQLSAFALIIALGTAFVKDHAAIFSDGFFRGYSPLVVLVIALEAGGGLVVAAVIKYADNILKSFATAVSIVTSTIVSAYVFGFTISGLFVGGCTFVFVAIVLYSRDDEIGKAGDGASEVGDSARSRYLPVQTGDDDSFDSDKDNEYDADDDGMVEIAMTEVDTKGSFRD</sequence>
<dbReference type="AlphaFoldDB" id="A0ABD3SEI7"/>
<gene>
    <name evidence="7" type="ORF">ACHAXA_011684</name>
</gene>